<comment type="catalytic activity">
    <reaction evidence="1">
        <text>S-ubiquitinyl-[E2 ubiquitin-conjugating enzyme]-L-cysteine + [acceptor protein]-L-lysine = [E2 ubiquitin-conjugating enzyme]-L-cysteine + N(6)-ubiquitinyl-[acceptor protein]-L-lysine.</text>
        <dbReference type="EC" id="2.3.2.27"/>
    </reaction>
</comment>
<dbReference type="EC" id="2.3.2.27" evidence="4"/>
<accession>A0A803NP06</accession>
<dbReference type="FunFam" id="3.30.40.10:FF:000187">
    <property type="entry name" value="E3 ubiquitin-protein ligase ATL6"/>
    <property type="match status" value="1"/>
</dbReference>
<dbReference type="AlphaFoldDB" id="A0A803NP06"/>
<proteinExistence type="inferred from homology"/>
<comment type="similarity">
    <text evidence="13">Belongs to the RING-type zinc finger family. ATL subfamily.</text>
</comment>
<keyword evidence="9" id="KW-0833">Ubl conjugation pathway</keyword>
<dbReference type="EnsemblPlants" id="evm.model.01.412">
    <property type="protein sequence ID" value="cds.evm.model.01.412"/>
    <property type="gene ID" value="evm.TU.01.412"/>
</dbReference>
<keyword evidence="11 15" id="KW-1133">Transmembrane helix</keyword>
<dbReference type="PANTHER" id="PTHR46913">
    <property type="entry name" value="RING-H2 FINGER PROTEIN ATL16"/>
    <property type="match status" value="1"/>
</dbReference>
<keyword evidence="10" id="KW-0862">Zinc</keyword>
<dbReference type="GO" id="GO:0008270">
    <property type="term" value="F:zinc ion binding"/>
    <property type="evidence" value="ECO:0007669"/>
    <property type="project" value="UniProtKB-KW"/>
</dbReference>
<evidence type="ECO:0000256" key="14">
    <source>
        <dbReference type="PROSITE-ProRule" id="PRU00175"/>
    </source>
</evidence>
<evidence type="ECO:0000256" key="10">
    <source>
        <dbReference type="ARBA" id="ARBA00022833"/>
    </source>
</evidence>
<evidence type="ECO:0000256" key="1">
    <source>
        <dbReference type="ARBA" id="ARBA00000900"/>
    </source>
</evidence>
<evidence type="ECO:0000256" key="2">
    <source>
        <dbReference type="ARBA" id="ARBA00004167"/>
    </source>
</evidence>
<keyword evidence="12 15" id="KW-0472">Membrane</keyword>
<name>A0A803NP06_CANSA</name>
<keyword evidence="6 15" id="KW-0812">Transmembrane</keyword>
<evidence type="ECO:0000256" key="6">
    <source>
        <dbReference type="ARBA" id="ARBA00022692"/>
    </source>
</evidence>
<organism evidence="17 18">
    <name type="scientific">Cannabis sativa</name>
    <name type="common">Hemp</name>
    <name type="synonym">Marijuana</name>
    <dbReference type="NCBI Taxonomy" id="3483"/>
    <lineage>
        <taxon>Eukaryota</taxon>
        <taxon>Viridiplantae</taxon>
        <taxon>Streptophyta</taxon>
        <taxon>Embryophyta</taxon>
        <taxon>Tracheophyta</taxon>
        <taxon>Spermatophyta</taxon>
        <taxon>Magnoliopsida</taxon>
        <taxon>eudicotyledons</taxon>
        <taxon>Gunneridae</taxon>
        <taxon>Pentapetalae</taxon>
        <taxon>rosids</taxon>
        <taxon>fabids</taxon>
        <taxon>Rosales</taxon>
        <taxon>Cannabaceae</taxon>
        <taxon>Cannabis</taxon>
    </lineage>
</organism>
<dbReference type="GO" id="GO:0016567">
    <property type="term" value="P:protein ubiquitination"/>
    <property type="evidence" value="ECO:0007669"/>
    <property type="project" value="InterPro"/>
</dbReference>
<evidence type="ECO:0000256" key="12">
    <source>
        <dbReference type="ARBA" id="ARBA00023136"/>
    </source>
</evidence>
<reference evidence="17" key="1">
    <citation type="submission" date="2018-11" db="EMBL/GenBank/DDBJ databases">
        <authorList>
            <person name="Grassa J C."/>
        </authorList>
    </citation>
    <scope>NUCLEOTIDE SEQUENCE [LARGE SCALE GENOMIC DNA]</scope>
</reference>
<dbReference type="SMART" id="SM00184">
    <property type="entry name" value="RING"/>
    <property type="match status" value="1"/>
</dbReference>
<comment type="pathway">
    <text evidence="3">Protein modification; protein ubiquitination.</text>
</comment>
<sequence>MDSINDTTTPANYALNGKIMLCSVVILFIIICLIVFFHSYSRWFTNPSRRRRSRRQILARNNSITQTNAVVSSQGLDLSILKTIPTFVYSSSTHRVGVGAALLECAVCLSEFEDNDLGRALPKCSHVFHVECIDLWFGSHSNCPLCRAPVLSESPAHGPETSAQIVITVGEMGLESDSESRVIDVSDDRLGGEMSCSESSPVGCLRPEWWRGDKPADLVSLGLEESRREMESGSPDISRVKYPGNRVMSLKRIWSV</sequence>
<dbReference type="SUPFAM" id="SSF57850">
    <property type="entry name" value="RING/U-box"/>
    <property type="match status" value="1"/>
</dbReference>
<feature type="transmembrane region" description="Helical" evidence="15">
    <location>
        <begin position="20"/>
        <end position="45"/>
    </location>
</feature>
<dbReference type="EMBL" id="UZAU01000011">
    <property type="status" value="NOT_ANNOTATED_CDS"/>
    <property type="molecule type" value="Genomic_DNA"/>
</dbReference>
<evidence type="ECO:0000256" key="11">
    <source>
        <dbReference type="ARBA" id="ARBA00022989"/>
    </source>
</evidence>
<evidence type="ECO:0000256" key="8">
    <source>
        <dbReference type="ARBA" id="ARBA00022771"/>
    </source>
</evidence>
<protein>
    <recommendedName>
        <fullName evidence="4">RING-type E3 ubiquitin transferase</fullName>
        <ecNumber evidence="4">2.3.2.27</ecNumber>
    </recommendedName>
</protein>
<dbReference type="Gene3D" id="3.30.40.10">
    <property type="entry name" value="Zinc/RING finger domain, C3HC4 (zinc finger)"/>
    <property type="match status" value="1"/>
</dbReference>
<evidence type="ECO:0000256" key="5">
    <source>
        <dbReference type="ARBA" id="ARBA00022679"/>
    </source>
</evidence>
<dbReference type="InterPro" id="IPR013083">
    <property type="entry name" value="Znf_RING/FYVE/PHD"/>
</dbReference>
<dbReference type="Proteomes" id="UP000596661">
    <property type="component" value="Chromosome 1"/>
</dbReference>
<dbReference type="PROSITE" id="PS50089">
    <property type="entry name" value="ZF_RING_2"/>
    <property type="match status" value="1"/>
</dbReference>
<evidence type="ECO:0000256" key="3">
    <source>
        <dbReference type="ARBA" id="ARBA00004906"/>
    </source>
</evidence>
<comment type="subcellular location">
    <subcellularLocation>
        <location evidence="2">Membrane</location>
        <topology evidence="2">Single-pass membrane protein</topology>
    </subcellularLocation>
</comment>
<evidence type="ECO:0000313" key="18">
    <source>
        <dbReference type="Proteomes" id="UP000596661"/>
    </source>
</evidence>
<dbReference type="GO" id="GO:0061630">
    <property type="term" value="F:ubiquitin protein ligase activity"/>
    <property type="evidence" value="ECO:0007669"/>
    <property type="project" value="UniProtKB-EC"/>
</dbReference>
<evidence type="ECO:0000256" key="15">
    <source>
        <dbReference type="SAM" id="Phobius"/>
    </source>
</evidence>
<evidence type="ECO:0000313" key="17">
    <source>
        <dbReference type="EnsemblPlants" id="cds.evm.model.01.412"/>
    </source>
</evidence>
<reference evidence="17" key="2">
    <citation type="submission" date="2021-03" db="UniProtKB">
        <authorList>
            <consortium name="EnsemblPlants"/>
        </authorList>
    </citation>
    <scope>IDENTIFICATION</scope>
</reference>
<dbReference type="InterPro" id="IPR044600">
    <property type="entry name" value="ATL1/ATL16-like"/>
</dbReference>
<dbReference type="GO" id="GO:0016020">
    <property type="term" value="C:membrane"/>
    <property type="evidence" value="ECO:0007669"/>
    <property type="project" value="UniProtKB-SubCell"/>
</dbReference>
<dbReference type="OrthoDB" id="8062037at2759"/>
<keyword evidence="7" id="KW-0479">Metal-binding</keyword>
<dbReference type="Gramene" id="evm.model.01.412">
    <property type="protein sequence ID" value="cds.evm.model.01.412"/>
    <property type="gene ID" value="evm.TU.01.412"/>
</dbReference>
<dbReference type="OMA" id="FYSHATC"/>
<evidence type="ECO:0000256" key="13">
    <source>
        <dbReference type="ARBA" id="ARBA00024209"/>
    </source>
</evidence>
<keyword evidence="8 14" id="KW-0863">Zinc-finger</keyword>
<evidence type="ECO:0000256" key="9">
    <source>
        <dbReference type="ARBA" id="ARBA00022786"/>
    </source>
</evidence>
<dbReference type="PANTHER" id="PTHR46913:SF1">
    <property type="entry name" value="RING-H2 FINGER PROTEIN ATL16"/>
    <property type="match status" value="1"/>
</dbReference>
<dbReference type="Pfam" id="PF13639">
    <property type="entry name" value="zf-RING_2"/>
    <property type="match status" value="1"/>
</dbReference>
<evidence type="ECO:0000259" key="16">
    <source>
        <dbReference type="PROSITE" id="PS50089"/>
    </source>
</evidence>
<keyword evidence="5" id="KW-0808">Transferase</keyword>
<evidence type="ECO:0000256" key="7">
    <source>
        <dbReference type="ARBA" id="ARBA00022723"/>
    </source>
</evidence>
<feature type="domain" description="RING-type" evidence="16">
    <location>
        <begin position="105"/>
        <end position="147"/>
    </location>
</feature>
<keyword evidence="18" id="KW-1185">Reference proteome</keyword>
<dbReference type="InterPro" id="IPR001841">
    <property type="entry name" value="Znf_RING"/>
</dbReference>
<evidence type="ECO:0000256" key="4">
    <source>
        <dbReference type="ARBA" id="ARBA00012483"/>
    </source>
</evidence>
<dbReference type="CDD" id="cd16461">
    <property type="entry name" value="RING-H2_EL5-like"/>
    <property type="match status" value="1"/>
</dbReference>